<keyword evidence="3" id="KW-1185">Reference proteome</keyword>
<comment type="caution">
    <text evidence="2">The sequence shown here is derived from an EMBL/GenBank/DDBJ whole genome shotgun (WGS) entry which is preliminary data.</text>
</comment>
<evidence type="ECO:0000313" key="2">
    <source>
        <dbReference type="EMBL" id="KHD77209.1"/>
    </source>
</evidence>
<name>A0A0A6URX1_ACTUT</name>
<evidence type="ECO:0008006" key="4">
    <source>
        <dbReference type="Google" id="ProtNLM"/>
    </source>
</evidence>
<evidence type="ECO:0000256" key="1">
    <source>
        <dbReference type="SAM" id="MobiDB-lite"/>
    </source>
</evidence>
<sequence length="134" mass="14359">MQLRPQDDVKQQVQQYAEATRAAAGSDTFPQANTNVSACEGAAGELSDPDSVYYIQGIYQASVPADQQLEALRKTRQAWEDTGYTITEDRTFPDGQRGQVAAKSGDGFSFSLSSGDAPAMLLLIGSPCYRTPGS</sequence>
<feature type="compositionally biased region" description="Basic and acidic residues" evidence="1">
    <location>
        <begin position="1"/>
        <end position="10"/>
    </location>
</feature>
<organism evidence="2 3">
    <name type="scientific">Actinoplanes utahensis</name>
    <dbReference type="NCBI Taxonomy" id="1869"/>
    <lineage>
        <taxon>Bacteria</taxon>
        <taxon>Bacillati</taxon>
        <taxon>Actinomycetota</taxon>
        <taxon>Actinomycetes</taxon>
        <taxon>Micromonosporales</taxon>
        <taxon>Micromonosporaceae</taxon>
        <taxon>Actinoplanes</taxon>
    </lineage>
</organism>
<evidence type="ECO:0000313" key="3">
    <source>
        <dbReference type="Proteomes" id="UP000054537"/>
    </source>
</evidence>
<dbReference type="Proteomes" id="UP000054537">
    <property type="component" value="Unassembled WGS sequence"/>
</dbReference>
<reference evidence="2 3" key="1">
    <citation type="submission" date="2014-10" db="EMBL/GenBank/DDBJ databases">
        <title>Draft genome sequence of Actinoplanes utahensis NRRL 12052.</title>
        <authorList>
            <person name="Velasco-Bucheli B."/>
            <person name="del Cerro C."/>
            <person name="Hormigo D."/>
            <person name="Garcia J.L."/>
            <person name="Acebal C."/>
            <person name="Arroyo M."/>
            <person name="de la Mata I."/>
        </authorList>
    </citation>
    <scope>NUCLEOTIDE SEQUENCE [LARGE SCALE GENOMIC DNA]</scope>
    <source>
        <strain evidence="2 3">NRRL 12052</strain>
    </source>
</reference>
<proteinExistence type="predicted"/>
<gene>
    <name evidence="2" type="ORF">MB27_12255</name>
</gene>
<dbReference type="EMBL" id="JRTT01000012">
    <property type="protein sequence ID" value="KHD77209.1"/>
    <property type="molecule type" value="Genomic_DNA"/>
</dbReference>
<feature type="region of interest" description="Disordered" evidence="1">
    <location>
        <begin position="1"/>
        <end position="30"/>
    </location>
</feature>
<accession>A0A0A6URX1</accession>
<protein>
    <recommendedName>
        <fullName evidence="4">Lipoprotein</fullName>
    </recommendedName>
</protein>
<dbReference type="AlphaFoldDB" id="A0A0A6URX1"/>